<gene>
    <name evidence="2" type="ORF">BGZ70_001509</name>
</gene>
<dbReference type="EMBL" id="JAAAHY010000134">
    <property type="protein sequence ID" value="KAF9966728.1"/>
    <property type="molecule type" value="Genomic_DNA"/>
</dbReference>
<keyword evidence="3" id="KW-1185">Reference proteome</keyword>
<sequence length="402" mass="46368">MVYMMLNFFKKKTAAMELFRIQIDDDASSSTFTRDERLMLDDRVIDSIVSAVERDDGDDAMLEKLLVPKWDIYWADATLQPMFLESLSTCLGPSCKRTKSIMDYLVCEIQCYTDIIPSCSVVEQILDNVLYSGKKIRKDTMTNRISEEDLRLIVYHVMTACDLNNPSYKLWHASQPVTQNHRPFNPISYPGYFAAANLKDMLLVTLNICRVVEESPKTSAIYEFDDLTGRYDIDFISLSELVEHCKFGVTVSRRNDRFFRYESGVIHLRPLTLYDIQLLKYLSKYFDCDLSRSVYQVLSAMVLSDKDVELARCLGWFSDIPLDAFGDSSQKPYLMEKKVCEMDTFVMVTQVVKDRKSFFKNLARDFRFQSATAPAQLWIALFSFVFAMVSVVQFIMELAGGE</sequence>
<reference evidence="2" key="1">
    <citation type="journal article" date="2020" name="Fungal Divers.">
        <title>Resolving the Mortierellaceae phylogeny through synthesis of multi-gene phylogenetics and phylogenomics.</title>
        <authorList>
            <person name="Vandepol N."/>
            <person name="Liber J."/>
            <person name="Desiro A."/>
            <person name="Na H."/>
            <person name="Kennedy M."/>
            <person name="Barry K."/>
            <person name="Grigoriev I.V."/>
            <person name="Miller A.N."/>
            <person name="O'Donnell K."/>
            <person name="Stajich J.E."/>
            <person name="Bonito G."/>
        </authorList>
    </citation>
    <scope>NUCLEOTIDE SEQUENCE</scope>
    <source>
        <strain evidence="2">CK1249</strain>
    </source>
</reference>
<protein>
    <submittedName>
        <fullName evidence="2">Uncharacterized protein</fullName>
    </submittedName>
</protein>
<dbReference type="Proteomes" id="UP000738359">
    <property type="component" value="Unassembled WGS sequence"/>
</dbReference>
<feature type="transmembrane region" description="Helical" evidence="1">
    <location>
        <begin position="377"/>
        <end position="396"/>
    </location>
</feature>
<dbReference type="OrthoDB" id="2405541at2759"/>
<evidence type="ECO:0000313" key="3">
    <source>
        <dbReference type="Proteomes" id="UP000738359"/>
    </source>
</evidence>
<organism evidence="2 3">
    <name type="scientific">Mortierella alpina</name>
    <name type="common">Oleaginous fungus</name>
    <name type="synonym">Mortierella renispora</name>
    <dbReference type="NCBI Taxonomy" id="64518"/>
    <lineage>
        <taxon>Eukaryota</taxon>
        <taxon>Fungi</taxon>
        <taxon>Fungi incertae sedis</taxon>
        <taxon>Mucoromycota</taxon>
        <taxon>Mortierellomycotina</taxon>
        <taxon>Mortierellomycetes</taxon>
        <taxon>Mortierellales</taxon>
        <taxon>Mortierellaceae</taxon>
        <taxon>Mortierella</taxon>
    </lineage>
</organism>
<keyword evidence="1" id="KW-1133">Transmembrane helix</keyword>
<proteinExistence type="predicted"/>
<evidence type="ECO:0000256" key="1">
    <source>
        <dbReference type="SAM" id="Phobius"/>
    </source>
</evidence>
<dbReference type="AlphaFoldDB" id="A0A9P6JBX3"/>
<accession>A0A9P6JBX3</accession>
<evidence type="ECO:0000313" key="2">
    <source>
        <dbReference type="EMBL" id="KAF9966728.1"/>
    </source>
</evidence>
<keyword evidence="1" id="KW-0472">Membrane</keyword>
<comment type="caution">
    <text evidence="2">The sequence shown here is derived from an EMBL/GenBank/DDBJ whole genome shotgun (WGS) entry which is preliminary data.</text>
</comment>
<name>A0A9P6JBX3_MORAP</name>
<keyword evidence="1" id="KW-0812">Transmembrane</keyword>